<evidence type="ECO:0000256" key="2">
    <source>
        <dbReference type="ARBA" id="ARBA00006339"/>
    </source>
</evidence>
<dbReference type="GO" id="GO:0030166">
    <property type="term" value="P:proteoglycan biosynthetic process"/>
    <property type="evidence" value="ECO:0007669"/>
    <property type="project" value="TreeGrafter"/>
</dbReference>
<evidence type="ECO:0000313" key="12">
    <source>
        <dbReference type="EMBL" id="KAG7473463.1"/>
    </source>
</evidence>
<comment type="caution">
    <text evidence="12">The sequence shown here is derived from an EMBL/GenBank/DDBJ whole genome shotgun (WGS) entry which is preliminary data.</text>
</comment>
<evidence type="ECO:0000313" key="13">
    <source>
        <dbReference type="Proteomes" id="UP001046870"/>
    </source>
</evidence>
<keyword evidence="4 11" id="KW-0812">Transmembrane</keyword>
<comment type="similarity">
    <text evidence="2 11">Belongs to the sulfotransferase 2 family.</text>
</comment>
<evidence type="ECO:0000256" key="3">
    <source>
        <dbReference type="ARBA" id="ARBA00022679"/>
    </source>
</evidence>
<dbReference type="AlphaFoldDB" id="A0A9D3Q6E2"/>
<gene>
    <name evidence="12" type="ORF">MATL_G00096150</name>
</gene>
<dbReference type="Proteomes" id="UP001046870">
    <property type="component" value="Chromosome 7"/>
</dbReference>
<evidence type="ECO:0000256" key="7">
    <source>
        <dbReference type="ARBA" id="ARBA00023034"/>
    </source>
</evidence>
<evidence type="ECO:0000256" key="6">
    <source>
        <dbReference type="ARBA" id="ARBA00022989"/>
    </source>
</evidence>
<evidence type="ECO:0000256" key="10">
    <source>
        <dbReference type="ARBA" id="ARBA00023277"/>
    </source>
</evidence>
<protein>
    <recommendedName>
        <fullName evidence="11">Carbohydrate sulfotransferase</fullName>
        <ecNumber evidence="11">2.8.2.-</ecNumber>
    </recommendedName>
</protein>
<evidence type="ECO:0000256" key="5">
    <source>
        <dbReference type="ARBA" id="ARBA00022968"/>
    </source>
</evidence>
<dbReference type="OrthoDB" id="2019940at2759"/>
<keyword evidence="10 11" id="KW-0119">Carbohydrate metabolism</keyword>
<dbReference type="Pfam" id="PF03567">
    <property type="entry name" value="Sulfotransfer_2"/>
    <property type="match status" value="1"/>
</dbReference>
<proteinExistence type="inferred from homology"/>
<keyword evidence="8 11" id="KW-0472">Membrane</keyword>
<reference evidence="12" key="1">
    <citation type="submission" date="2021-01" db="EMBL/GenBank/DDBJ databases">
        <authorList>
            <person name="Zahm M."/>
            <person name="Roques C."/>
            <person name="Cabau C."/>
            <person name="Klopp C."/>
            <person name="Donnadieu C."/>
            <person name="Jouanno E."/>
            <person name="Lampietro C."/>
            <person name="Louis A."/>
            <person name="Herpin A."/>
            <person name="Echchiki A."/>
            <person name="Berthelot C."/>
            <person name="Parey E."/>
            <person name="Roest-Crollius H."/>
            <person name="Braasch I."/>
            <person name="Postlethwait J."/>
            <person name="Bobe J."/>
            <person name="Montfort J."/>
            <person name="Bouchez O."/>
            <person name="Begum T."/>
            <person name="Mejri S."/>
            <person name="Adams A."/>
            <person name="Chen W.-J."/>
            <person name="Guiguen Y."/>
        </authorList>
    </citation>
    <scope>NUCLEOTIDE SEQUENCE</scope>
    <source>
        <strain evidence="12">YG-15Mar2019-1</strain>
        <tissue evidence="12">Brain</tissue>
    </source>
</reference>
<keyword evidence="3 11" id="KW-0808">Transferase</keyword>
<dbReference type="PANTHER" id="PTHR12137:SF7">
    <property type="entry name" value="CARBOHYDRATE SULFOTRANSFERASE 8"/>
    <property type="match status" value="1"/>
</dbReference>
<keyword evidence="7 11" id="KW-0333">Golgi apparatus</keyword>
<evidence type="ECO:0000256" key="11">
    <source>
        <dbReference type="RuleBase" id="RU364020"/>
    </source>
</evidence>
<dbReference type="GO" id="GO:0000139">
    <property type="term" value="C:Golgi membrane"/>
    <property type="evidence" value="ECO:0007669"/>
    <property type="project" value="UniProtKB-SubCell"/>
</dbReference>
<keyword evidence="6 11" id="KW-1133">Transmembrane helix</keyword>
<name>A0A9D3Q6E2_MEGAT</name>
<sequence>MFWVEYKTLDVRCGRRRLGVAAMKLPCSFWFILLFGAGGLVLFIHLQEISEMVQQQAPGVKFRVTPRQMMRKDLCTHSEEGVMRGDLDVGQSPGVEGPSSPIPPMQFPAFEWAWQAATPASRELDLSPARVTKRHRKLLLKNTPAVRALNSSSGLPQDSWQRLSLIQEARKRLVKEVCAKYKSNSKRLVTPHHVSRIFVEDRYKLLYCEVPKAGCSNWKRVLMVLGGLAFSTHEIKHDAVHYGNHLKRLDSFDHRGITQRLETYTKVLFVREPFERLVSAFRDKFENPNTYYHPVFGKPIISKYRANASQAALRTGTGVTFKEFMQYLLDVHRPVGMDIHWEHVNQLCSPCLLDYDFIGKFETMEEEANFLLRRTGAPSNLTFPSFKDRHPHAERTSVRLTRQYFAQLNASERQRAYDFYYTDYLMFNYSKPFKDLY</sequence>
<dbReference type="GO" id="GO:0008146">
    <property type="term" value="F:sulfotransferase activity"/>
    <property type="evidence" value="ECO:0007669"/>
    <property type="project" value="InterPro"/>
</dbReference>
<dbReference type="EMBL" id="JAFDVH010000007">
    <property type="protein sequence ID" value="KAG7473463.1"/>
    <property type="molecule type" value="Genomic_DNA"/>
</dbReference>
<dbReference type="GO" id="GO:0016051">
    <property type="term" value="P:carbohydrate biosynthetic process"/>
    <property type="evidence" value="ECO:0007669"/>
    <property type="project" value="InterPro"/>
</dbReference>
<dbReference type="InterPro" id="IPR005331">
    <property type="entry name" value="Sulfotransferase"/>
</dbReference>
<dbReference type="EC" id="2.8.2.-" evidence="11"/>
<dbReference type="PANTHER" id="PTHR12137">
    <property type="entry name" value="CARBOHYDRATE SULFOTRANSFERASE"/>
    <property type="match status" value="1"/>
</dbReference>
<accession>A0A9D3Q6E2</accession>
<evidence type="ECO:0000256" key="4">
    <source>
        <dbReference type="ARBA" id="ARBA00022692"/>
    </source>
</evidence>
<comment type="subcellular location">
    <subcellularLocation>
        <location evidence="1 11">Golgi apparatus membrane</location>
        <topology evidence="1 11">Single-pass type II membrane protein</topology>
    </subcellularLocation>
</comment>
<feature type="transmembrane region" description="Helical" evidence="11">
    <location>
        <begin position="25"/>
        <end position="46"/>
    </location>
</feature>
<organism evidence="12 13">
    <name type="scientific">Megalops atlanticus</name>
    <name type="common">Tarpon</name>
    <name type="synonym">Clupea gigantea</name>
    <dbReference type="NCBI Taxonomy" id="7932"/>
    <lineage>
        <taxon>Eukaryota</taxon>
        <taxon>Metazoa</taxon>
        <taxon>Chordata</taxon>
        <taxon>Craniata</taxon>
        <taxon>Vertebrata</taxon>
        <taxon>Euteleostomi</taxon>
        <taxon>Actinopterygii</taxon>
        <taxon>Neopterygii</taxon>
        <taxon>Teleostei</taxon>
        <taxon>Elopiformes</taxon>
        <taxon>Megalopidae</taxon>
        <taxon>Megalops</taxon>
    </lineage>
</organism>
<evidence type="ECO:0000256" key="1">
    <source>
        <dbReference type="ARBA" id="ARBA00004323"/>
    </source>
</evidence>
<dbReference type="InterPro" id="IPR018011">
    <property type="entry name" value="Carb_sulfotrans_8-10"/>
</dbReference>
<evidence type="ECO:0000256" key="8">
    <source>
        <dbReference type="ARBA" id="ARBA00023136"/>
    </source>
</evidence>
<evidence type="ECO:0000256" key="9">
    <source>
        <dbReference type="ARBA" id="ARBA00023180"/>
    </source>
</evidence>
<keyword evidence="9 11" id="KW-0325">Glycoprotein</keyword>
<keyword evidence="13" id="KW-1185">Reference proteome</keyword>
<keyword evidence="5 11" id="KW-0735">Signal-anchor</keyword>